<dbReference type="SUPFAM" id="SSF52058">
    <property type="entry name" value="L domain-like"/>
    <property type="match status" value="1"/>
</dbReference>
<dbReference type="Gene3D" id="3.80.10.10">
    <property type="entry name" value="Ribonuclease Inhibitor"/>
    <property type="match status" value="1"/>
</dbReference>
<keyword evidence="7" id="KW-0325">Glycoprotein</keyword>
<keyword evidence="5" id="KW-0472">Membrane</keyword>
<dbReference type="InterPro" id="IPR046956">
    <property type="entry name" value="RLP23-like"/>
</dbReference>
<keyword evidence="6" id="KW-0675">Receptor</keyword>
<accession>A0A0B2QKT6</accession>
<comment type="subcellular location">
    <subcellularLocation>
        <location evidence="1">Membrane</location>
        <topology evidence="1">Single-pass type I membrane protein</topology>
    </subcellularLocation>
</comment>
<organism evidence="8">
    <name type="scientific">Glycine soja</name>
    <name type="common">Wild soybean</name>
    <dbReference type="NCBI Taxonomy" id="3848"/>
    <lineage>
        <taxon>Eukaryota</taxon>
        <taxon>Viridiplantae</taxon>
        <taxon>Streptophyta</taxon>
        <taxon>Embryophyta</taxon>
        <taxon>Tracheophyta</taxon>
        <taxon>Spermatophyta</taxon>
        <taxon>Magnoliopsida</taxon>
        <taxon>eudicotyledons</taxon>
        <taxon>Gunneridae</taxon>
        <taxon>Pentapetalae</taxon>
        <taxon>rosids</taxon>
        <taxon>fabids</taxon>
        <taxon>Fabales</taxon>
        <taxon>Fabaceae</taxon>
        <taxon>Papilionoideae</taxon>
        <taxon>50 kb inversion clade</taxon>
        <taxon>NPAAA clade</taxon>
        <taxon>indigoferoid/millettioid clade</taxon>
        <taxon>Phaseoleae</taxon>
        <taxon>Glycine</taxon>
        <taxon>Glycine subgen. Soja</taxon>
    </lineage>
</organism>
<evidence type="ECO:0000256" key="1">
    <source>
        <dbReference type="ARBA" id="ARBA00004479"/>
    </source>
</evidence>
<evidence type="ECO:0000256" key="4">
    <source>
        <dbReference type="ARBA" id="ARBA00022989"/>
    </source>
</evidence>
<keyword evidence="2" id="KW-0812">Transmembrane</keyword>
<keyword evidence="4" id="KW-1133">Transmembrane helix</keyword>
<dbReference type="InterPro" id="IPR032675">
    <property type="entry name" value="LRR_dom_sf"/>
</dbReference>
<gene>
    <name evidence="8" type="ORF">glysoja_034715</name>
</gene>
<dbReference type="GO" id="GO:0016020">
    <property type="term" value="C:membrane"/>
    <property type="evidence" value="ECO:0007669"/>
    <property type="project" value="UniProtKB-SubCell"/>
</dbReference>
<evidence type="ECO:0000256" key="3">
    <source>
        <dbReference type="ARBA" id="ARBA00022729"/>
    </source>
</evidence>
<name>A0A0B2QKT6_GLYSO</name>
<evidence type="ECO:0000313" key="8">
    <source>
        <dbReference type="EMBL" id="KHN20332.1"/>
    </source>
</evidence>
<evidence type="ECO:0000256" key="6">
    <source>
        <dbReference type="ARBA" id="ARBA00023170"/>
    </source>
</evidence>
<evidence type="ECO:0000256" key="5">
    <source>
        <dbReference type="ARBA" id="ARBA00023136"/>
    </source>
</evidence>
<dbReference type="Proteomes" id="UP000053555">
    <property type="component" value="Unassembled WGS sequence"/>
</dbReference>
<keyword evidence="3" id="KW-0732">Signal</keyword>
<evidence type="ECO:0000256" key="7">
    <source>
        <dbReference type="ARBA" id="ARBA00023180"/>
    </source>
</evidence>
<dbReference type="PANTHER" id="PTHR48061:SF49">
    <property type="entry name" value="DISEASE RESISTANCE FAMILY PROTEIN_LRR PROTEIN"/>
    <property type="match status" value="1"/>
</dbReference>
<protein>
    <submittedName>
        <fullName evidence="8">Uncharacterized protein</fullName>
    </submittedName>
</protein>
<reference evidence="8" key="1">
    <citation type="submission" date="2014-07" db="EMBL/GenBank/DDBJ databases">
        <title>Identification of a novel salt tolerance gene in wild soybean by whole-genome sequencing.</title>
        <authorList>
            <person name="Lam H.-M."/>
            <person name="Qi X."/>
            <person name="Li M.-W."/>
            <person name="Liu X."/>
            <person name="Xie M."/>
            <person name="Ni M."/>
            <person name="Xu X."/>
        </authorList>
    </citation>
    <scope>NUCLEOTIDE SEQUENCE [LARGE SCALE GENOMIC DNA]</scope>
    <source>
        <tissue evidence="8">Root</tissue>
    </source>
</reference>
<proteinExistence type="predicted"/>
<dbReference type="EMBL" id="KN658494">
    <property type="protein sequence ID" value="KHN20332.1"/>
    <property type="molecule type" value="Genomic_DNA"/>
</dbReference>
<evidence type="ECO:0000256" key="2">
    <source>
        <dbReference type="ARBA" id="ARBA00022692"/>
    </source>
</evidence>
<dbReference type="AlphaFoldDB" id="A0A0B2QKT6"/>
<sequence>MVVLPVTIGIIFNENPNILNQSIACCEWSGVTSDNEGHVIGLDLSGESTYGGLDNSRQPQKLESLELQNFVQSFSRIRQLYMDGVSIKWGQDWYNALLPLLSLEELSMSNCNLSGPLNSSLT</sequence>
<dbReference type="PANTHER" id="PTHR48061">
    <property type="entry name" value="LEUCINE-RICH REPEAT RECEPTOR PROTEIN KINASE EMS1-LIKE-RELATED"/>
    <property type="match status" value="1"/>
</dbReference>